<gene>
    <name evidence="2" type="ORF">HMPREF3202_01298</name>
</gene>
<keyword evidence="1" id="KW-0472">Membrane</keyword>
<comment type="caution">
    <text evidence="2">The sequence shown here is derived from an EMBL/GenBank/DDBJ whole genome shotgun (WGS) entry which is preliminary data.</text>
</comment>
<accession>A0A137SX47</accession>
<keyword evidence="1" id="KW-1133">Transmembrane helix</keyword>
<feature type="transmembrane region" description="Helical" evidence="1">
    <location>
        <begin position="16"/>
        <end position="34"/>
    </location>
</feature>
<protein>
    <submittedName>
        <fullName evidence="2">Uncharacterized protein</fullName>
    </submittedName>
</protein>
<dbReference type="EMBL" id="LTAG01000057">
    <property type="protein sequence ID" value="KXO16969.1"/>
    <property type="molecule type" value="Genomic_DNA"/>
</dbReference>
<name>A0A137SX47_9BACT</name>
<proteinExistence type="predicted"/>
<evidence type="ECO:0000256" key="1">
    <source>
        <dbReference type="SAM" id="Phobius"/>
    </source>
</evidence>
<reference evidence="2 3" key="1">
    <citation type="submission" date="2016-02" db="EMBL/GenBank/DDBJ databases">
        <authorList>
            <person name="Wen L."/>
            <person name="He K."/>
            <person name="Yang H."/>
        </authorList>
    </citation>
    <scope>NUCLEOTIDE SEQUENCE [LARGE SCALE GENOMIC DNA]</scope>
    <source>
        <strain evidence="2 3">GED7880</strain>
    </source>
</reference>
<organism evidence="2 3">
    <name type="scientific">Prevotella bivia</name>
    <dbReference type="NCBI Taxonomy" id="28125"/>
    <lineage>
        <taxon>Bacteria</taxon>
        <taxon>Pseudomonadati</taxon>
        <taxon>Bacteroidota</taxon>
        <taxon>Bacteroidia</taxon>
        <taxon>Bacteroidales</taxon>
        <taxon>Prevotellaceae</taxon>
        <taxon>Prevotella</taxon>
    </lineage>
</organism>
<evidence type="ECO:0000313" key="3">
    <source>
        <dbReference type="Proteomes" id="UP000070093"/>
    </source>
</evidence>
<dbReference type="Proteomes" id="UP000070093">
    <property type="component" value="Unassembled WGS sequence"/>
</dbReference>
<dbReference type="AlphaFoldDB" id="A0A137SX47"/>
<sequence length="40" mass="4816">MYEFNYLCTLFFELRVILKSINLMSAAMLFFINYSKGGYY</sequence>
<evidence type="ECO:0000313" key="2">
    <source>
        <dbReference type="EMBL" id="KXO16969.1"/>
    </source>
</evidence>
<keyword evidence="1" id="KW-0812">Transmembrane</keyword>
<dbReference type="PATRIC" id="fig|28125.4.peg.1284"/>